<accession>A0A0E9SSX7</accession>
<dbReference type="AlphaFoldDB" id="A0A0E9SSX7"/>
<proteinExistence type="predicted"/>
<name>A0A0E9SSX7_ANGAN</name>
<sequence length="30" mass="3447">MIGLELRGDNTETESFNKLNRIAIQLNRTV</sequence>
<evidence type="ECO:0000313" key="1">
    <source>
        <dbReference type="EMBL" id="JAH44464.1"/>
    </source>
</evidence>
<organism evidence="1">
    <name type="scientific">Anguilla anguilla</name>
    <name type="common">European freshwater eel</name>
    <name type="synonym">Muraena anguilla</name>
    <dbReference type="NCBI Taxonomy" id="7936"/>
    <lineage>
        <taxon>Eukaryota</taxon>
        <taxon>Metazoa</taxon>
        <taxon>Chordata</taxon>
        <taxon>Craniata</taxon>
        <taxon>Vertebrata</taxon>
        <taxon>Euteleostomi</taxon>
        <taxon>Actinopterygii</taxon>
        <taxon>Neopterygii</taxon>
        <taxon>Teleostei</taxon>
        <taxon>Anguilliformes</taxon>
        <taxon>Anguillidae</taxon>
        <taxon>Anguilla</taxon>
    </lineage>
</organism>
<reference evidence="1" key="1">
    <citation type="submission" date="2014-11" db="EMBL/GenBank/DDBJ databases">
        <authorList>
            <person name="Amaro Gonzalez C."/>
        </authorList>
    </citation>
    <scope>NUCLEOTIDE SEQUENCE</scope>
</reference>
<protein>
    <submittedName>
        <fullName evidence="1">Uncharacterized protein</fullName>
    </submittedName>
</protein>
<dbReference type="EMBL" id="GBXM01064113">
    <property type="protein sequence ID" value="JAH44464.1"/>
    <property type="molecule type" value="Transcribed_RNA"/>
</dbReference>
<reference evidence="1" key="2">
    <citation type="journal article" date="2015" name="Fish Shellfish Immunol.">
        <title>Early steps in the European eel (Anguilla anguilla)-Vibrio vulnificus interaction in the gills: Role of the RtxA13 toxin.</title>
        <authorList>
            <person name="Callol A."/>
            <person name="Pajuelo D."/>
            <person name="Ebbesson L."/>
            <person name="Teles M."/>
            <person name="MacKenzie S."/>
            <person name="Amaro C."/>
        </authorList>
    </citation>
    <scope>NUCLEOTIDE SEQUENCE</scope>
</reference>